<evidence type="ECO:0000313" key="2">
    <source>
        <dbReference type="Proteomes" id="UP001302486"/>
    </source>
</evidence>
<dbReference type="Proteomes" id="UP001302486">
    <property type="component" value="Chromosome"/>
</dbReference>
<protein>
    <submittedName>
        <fullName evidence="1">DUF488 domain-containing protein</fullName>
    </submittedName>
</protein>
<accession>A0AA97ENR4</accession>
<dbReference type="Pfam" id="PF22752">
    <property type="entry name" value="DUF488-N3i"/>
    <property type="match status" value="1"/>
</dbReference>
<proteinExistence type="predicted"/>
<dbReference type="AlphaFoldDB" id="A0AA97ENR4"/>
<name>A0AA97ENR4_9FLAO</name>
<organism evidence="1 2">
    <name type="scientific">Hwangdonia lutea</name>
    <dbReference type="NCBI Taxonomy" id="3075823"/>
    <lineage>
        <taxon>Bacteria</taxon>
        <taxon>Pseudomonadati</taxon>
        <taxon>Bacteroidota</taxon>
        <taxon>Flavobacteriia</taxon>
        <taxon>Flavobacteriales</taxon>
        <taxon>Flavobacteriaceae</taxon>
        <taxon>Hwangdonia</taxon>
    </lineage>
</organism>
<dbReference type="InterPro" id="IPR052552">
    <property type="entry name" value="YeaO-like"/>
</dbReference>
<dbReference type="RefSeq" id="WP_316984461.1">
    <property type="nucleotide sequence ID" value="NZ_CP136521.1"/>
</dbReference>
<evidence type="ECO:0000313" key="1">
    <source>
        <dbReference type="EMBL" id="WOD44801.1"/>
    </source>
</evidence>
<sequence length="115" mass="13697">MKTIKTKRIYEDPAKHDGYRILVDRIWPRGVSKQDAKLDDWNKNIAPSEKLRKWFDHDPDKFEEFEEKYQKELENKSEDLNRIREHAKSKTVTLLYGAKDTKHNQAVVLKTVLEA</sequence>
<dbReference type="PANTHER" id="PTHR36849">
    <property type="entry name" value="CYTOPLASMIC PROTEIN-RELATED"/>
    <property type="match status" value="1"/>
</dbReference>
<reference evidence="2" key="1">
    <citation type="submission" date="2024-06" db="EMBL/GenBank/DDBJ databases">
        <title>Hwangdonia haimaensis gen. nov., sp. nov., a member of the family Flavobacteriaceae isolated from the haima cold seep.</title>
        <authorList>
            <person name="Li J."/>
        </authorList>
    </citation>
    <scope>NUCLEOTIDE SEQUENCE [LARGE SCALE GENOMIC DNA]</scope>
    <source>
        <strain evidence="2">SCSIO 19198</strain>
    </source>
</reference>
<keyword evidence="2" id="KW-1185">Reference proteome</keyword>
<dbReference type="EMBL" id="CP136521">
    <property type="protein sequence ID" value="WOD44801.1"/>
    <property type="molecule type" value="Genomic_DNA"/>
</dbReference>
<dbReference type="KEGG" id="hws:RNZ46_05930"/>
<dbReference type="PANTHER" id="PTHR36849:SF1">
    <property type="entry name" value="CYTOPLASMIC PROTEIN"/>
    <property type="match status" value="1"/>
</dbReference>
<gene>
    <name evidence="1" type="ORF">RNZ46_05930</name>
</gene>